<dbReference type="InterPro" id="IPR013762">
    <property type="entry name" value="Integrase-like_cat_sf"/>
</dbReference>
<dbReference type="EMBL" id="CAFBNJ010000003">
    <property type="protein sequence ID" value="CAB4940234.1"/>
    <property type="molecule type" value="Genomic_DNA"/>
</dbReference>
<dbReference type="AlphaFoldDB" id="A0A6J7JC69"/>
<dbReference type="GO" id="GO:0003677">
    <property type="term" value="F:DNA binding"/>
    <property type="evidence" value="ECO:0007669"/>
    <property type="project" value="InterPro"/>
</dbReference>
<evidence type="ECO:0000256" key="1">
    <source>
        <dbReference type="ARBA" id="ARBA00023172"/>
    </source>
</evidence>
<keyword evidence="1" id="KW-0233">DNA recombination</keyword>
<dbReference type="GO" id="GO:0006310">
    <property type="term" value="P:DNA recombination"/>
    <property type="evidence" value="ECO:0007669"/>
    <property type="project" value="UniProtKB-KW"/>
</dbReference>
<reference evidence="3" key="1">
    <citation type="submission" date="2020-05" db="EMBL/GenBank/DDBJ databases">
        <authorList>
            <person name="Chiriac C."/>
            <person name="Salcher M."/>
            <person name="Ghai R."/>
            <person name="Kavagutti S V."/>
        </authorList>
    </citation>
    <scope>NUCLEOTIDE SEQUENCE</scope>
</reference>
<protein>
    <submittedName>
        <fullName evidence="3">Unannotated protein</fullName>
    </submittedName>
</protein>
<dbReference type="InterPro" id="IPR002104">
    <property type="entry name" value="Integrase_catalytic"/>
</dbReference>
<dbReference type="GO" id="GO:0015074">
    <property type="term" value="P:DNA integration"/>
    <property type="evidence" value="ECO:0007669"/>
    <property type="project" value="InterPro"/>
</dbReference>
<dbReference type="Gene3D" id="1.10.443.10">
    <property type="entry name" value="Intergrase catalytic core"/>
    <property type="match status" value="1"/>
</dbReference>
<gene>
    <name evidence="3" type="ORF">UFOPK3785_00131</name>
</gene>
<organism evidence="3">
    <name type="scientific">freshwater metagenome</name>
    <dbReference type="NCBI Taxonomy" id="449393"/>
    <lineage>
        <taxon>unclassified sequences</taxon>
        <taxon>metagenomes</taxon>
        <taxon>ecological metagenomes</taxon>
    </lineage>
</organism>
<dbReference type="InterPro" id="IPR011010">
    <property type="entry name" value="DNA_brk_join_enz"/>
</dbReference>
<name>A0A6J7JC69_9ZZZZ</name>
<proteinExistence type="predicted"/>
<accession>A0A6J7JC69</accession>
<dbReference type="PROSITE" id="PS51898">
    <property type="entry name" value="TYR_RECOMBINASE"/>
    <property type="match status" value="1"/>
</dbReference>
<sequence length="347" mass="38122">MPTRTPVRADLAIPQPLFDLVQFELFGTVGCLSTDRAVTRQGLLQHQRMLLLVAALSAMDADRIPLATVRALGLNALQLQYSETPGTEAKYVKEGTRFFKQLQASGVEFFDEIEPDHADAFFWSASTFRGRLSDVSATTASNRRSIIQSLLRELEHLGITPACDLLGPSIQRGHAEPARLLTDREMQRIRNECTGGFLFTFAPWFVALSEAGGTAAELAEVRSNDVDLDQGVVRFSGRSARYGPLSDWGVNTLRLVIAQQPLVDDKRVCCSDDLGSERAAHSIAAGMHRILRDAGFARDRQVSARSIRHTFAQRVLEESGIEAAALFLGSDSLDATARALAHEWRVA</sequence>
<feature type="domain" description="Tyr recombinase" evidence="2">
    <location>
        <begin position="175"/>
        <end position="347"/>
    </location>
</feature>
<dbReference type="SUPFAM" id="SSF56349">
    <property type="entry name" value="DNA breaking-rejoining enzymes"/>
    <property type="match status" value="1"/>
</dbReference>
<evidence type="ECO:0000313" key="3">
    <source>
        <dbReference type="EMBL" id="CAB4940234.1"/>
    </source>
</evidence>
<evidence type="ECO:0000259" key="2">
    <source>
        <dbReference type="PROSITE" id="PS51898"/>
    </source>
</evidence>